<dbReference type="SUPFAM" id="SSF46785">
    <property type="entry name" value="Winged helix' DNA-binding domain"/>
    <property type="match status" value="1"/>
</dbReference>
<feature type="domain" description="Mga helix-turn-helix" evidence="1">
    <location>
        <begin position="80"/>
        <end position="156"/>
    </location>
</feature>
<dbReference type="RefSeq" id="WP_379967321.1">
    <property type="nucleotide sequence ID" value="NZ_JBHSGT010000063.1"/>
</dbReference>
<dbReference type="Pfam" id="PF05043">
    <property type="entry name" value="Mga"/>
    <property type="match status" value="1"/>
</dbReference>
<proteinExistence type="predicted"/>
<comment type="caution">
    <text evidence="2">The sequence shown here is derived from an EMBL/GenBank/DDBJ whole genome shotgun (WGS) entry which is preliminary data.</text>
</comment>
<keyword evidence="3" id="KW-1185">Reference proteome</keyword>
<dbReference type="InterPro" id="IPR036388">
    <property type="entry name" value="WH-like_DNA-bd_sf"/>
</dbReference>
<dbReference type="Proteomes" id="UP001596026">
    <property type="component" value="Unassembled WGS sequence"/>
</dbReference>
<evidence type="ECO:0000259" key="1">
    <source>
        <dbReference type="Pfam" id="PF05043"/>
    </source>
</evidence>
<sequence>MFRKILTKPEQIIFDVLTNQTLNDSFDLNQMAQKHMTPTDKIIRYIKNWLQQSTNTDWKNDFHLTKQHLYLRCSPARRLDLLAHLFQCNQSFQILHAIIEQPFATIKHLANNLYLSPSTVKRRIKKLSAWFTPYQIQVSLQHDPILKGCEFRIRWLCFIVSLTFDPPFNWFCRHELCRRFEDVQIQRLHYGQNLNALPIDKITLNYNFSFMISEKAWYYVVRQLFGLEETILSVKQFSFLTEEPTVTDFLVAYQEFLLNPSTHYEMTNLVAEN</sequence>
<dbReference type="EMBL" id="JBHSGT010000063">
    <property type="protein sequence ID" value="MFC4711094.1"/>
    <property type="molecule type" value="Genomic_DNA"/>
</dbReference>
<dbReference type="InterPro" id="IPR036390">
    <property type="entry name" value="WH_DNA-bd_sf"/>
</dbReference>
<reference evidence="3" key="1">
    <citation type="journal article" date="2019" name="Int. J. Syst. Evol. Microbiol.">
        <title>The Global Catalogue of Microorganisms (GCM) 10K type strain sequencing project: providing services to taxonomists for standard genome sequencing and annotation.</title>
        <authorList>
            <consortium name="The Broad Institute Genomics Platform"/>
            <consortium name="The Broad Institute Genome Sequencing Center for Infectious Disease"/>
            <person name="Wu L."/>
            <person name="Ma J."/>
        </authorList>
    </citation>
    <scope>NUCLEOTIDE SEQUENCE [LARGE SCALE GENOMIC DNA]</scope>
    <source>
        <strain evidence="3">CGMCC 1.19061</strain>
    </source>
</reference>
<dbReference type="Gene3D" id="1.10.10.10">
    <property type="entry name" value="Winged helix-like DNA-binding domain superfamily/Winged helix DNA-binding domain"/>
    <property type="match status" value="1"/>
</dbReference>
<protein>
    <submittedName>
        <fullName evidence="2">Helix-turn-helix domain-containing protein</fullName>
    </submittedName>
</protein>
<evidence type="ECO:0000313" key="2">
    <source>
        <dbReference type="EMBL" id="MFC4711094.1"/>
    </source>
</evidence>
<organism evidence="2 3">
    <name type="scientific">Enterococcus eurekensis</name>
    <dbReference type="NCBI Taxonomy" id="1159753"/>
    <lineage>
        <taxon>Bacteria</taxon>
        <taxon>Bacillati</taxon>
        <taxon>Bacillota</taxon>
        <taxon>Bacilli</taxon>
        <taxon>Lactobacillales</taxon>
        <taxon>Enterococcaceae</taxon>
        <taxon>Enterococcus</taxon>
    </lineage>
</organism>
<evidence type="ECO:0000313" key="3">
    <source>
        <dbReference type="Proteomes" id="UP001596026"/>
    </source>
</evidence>
<gene>
    <name evidence="2" type="ORF">ACFO3L_10820</name>
</gene>
<dbReference type="InterPro" id="IPR007737">
    <property type="entry name" value="Mga_HTH"/>
</dbReference>
<name>A0ABV9M6U3_9ENTE</name>
<accession>A0ABV9M6U3</accession>